<sequence>MLAIKNPNGLAKAVVVLLAANIVFDVLLGIVDVHDLIVEPTPYVDFDRFGPLDLGVAYGMAFMLFLATGIVFIIWFHRLRWNAEIWAGDLQTRTPGFAVGCWFIPIGNLWIPRSIAVEIWRASRWEPYAADGKGELRLLNGWWAFWVVGTLVNWISGKMYRTQTVDTTENWVMATQWSAAGYALDAVAAVLAIRFVRRLTSMQHSKATGMIPAAQ</sequence>
<keyword evidence="4" id="KW-1185">Reference proteome</keyword>
<dbReference type="EMBL" id="JBHTRV010000004">
    <property type="protein sequence ID" value="MFE5979319.1"/>
    <property type="molecule type" value="Genomic_DNA"/>
</dbReference>
<name>A0ABW6IPT7_STRWE</name>
<feature type="transmembrane region" description="Helical" evidence="1">
    <location>
        <begin position="138"/>
        <end position="157"/>
    </location>
</feature>
<protein>
    <submittedName>
        <fullName evidence="3">DUF4328 domain-containing protein</fullName>
    </submittedName>
</protein>
<dbReference type="RefSeq" id="WP_386250440.1">
    <property type="nucleotide sequence ID" value="NZ_JBHTRV010000004.1"/>
</dbReference>
<keyword evidence="1" id="KW-0812">Transmembrane</keyword>
<proteinExistence type="predicted"/>
<keyword evidence="1" id="KW-1133">Transmembrane helix</keyword>
<dbReference type="InterPro" id="IPR025565">
    <property type="entry name" value="DUF4328"/>
</dbReference>
<dbReference type="Pfam" id="PF14219">
    <property type="entry name" value="DUF4328"/>
    <property type="match status" value="1"/>
</dbReference>
<dbReference type="Proteomes" id="UP001600424">
    <property type="component" value="Unassembled WGS sequence"/>
</dbReference>
<evidence type="ECO:0000313" key="3">
    <source>
        <dbReference type="EMBL" id="MFE5979319.1"/>
    </source>
</evidence>
<organism evidence="3 4">
    <name type="scientific">Streptomyces wedmorensis</name>
    <dbReference type="NCBI Taxonomy" id="43759"/>
    <lineage>
        <taxon>Bacteria</taxon>
        <taxon>Bacillati</taxon>
        <taxon>Actinomycetota</taxon>
        <taxon>Actinomycetes</taxon>
        <taxon>Kitasatosporales</taxon>
        <taxon>Streptomycetaceae</taxon>
        <taxon>Streptomyces</taxon>
    </lineage>
</organism>
<evidence type="ECO:0000256" key="1">
    <source>
        <dbReference type="SAM" id="Phobius"/>
    </source>
</evidence>
<feature type="transmembrane region" description="Helical" evidence="1">
    <location>
        <begin position="12"/>
        <end position="34"/>
    </location>
</feature>
<feature type="transmembrane region" description="Helical" evidence="1">
    <location>
        <begin position="177"/>
        <end position="196"/>
    </location>
</feature>
<gene>
    <name evidence="3" type="ORF">ACFQ63_06370</name>
</gene>
<reference evidence="3 4" key="1">
    <citation type="submission" date="2024-09" db="EMBL/GenBank/DDBJ databases">
        <title>The Natural Products Discovery Center: Release of the First 8490 Sequenced Strains for Exploring Actinobacteria Biosynthetic Diversity.</title>
        <authorList>
            <person name="Kalkreuter E."/>
            <person name="Kautsar S.A."/>
            <person name="Yang D."/>
            <person name="Bader C.D."/>
            <person name="Teijaro C.N."/>
            <person name="Fluegel L."/>
            <person name="Davis C.M."/>
            <person name="Simpson J.R."/>
            <person name="Lauterbach L."/>
            <person name="Steele A.D."/>
            <person name="Gui C."/>
            <person name="Meng S."/>
            <person name="Li G."/>
            <person name="Viehrig K."/>
            <person name="Ye F."/>
            <person name="Su P."/>
            <person name="Kiefer A.F."/>
            <person name="Nichols A."/>
            <person name="Cepeda A.J."/>
            <person name="Yan W."/>
            <person name="Fan B."/>
            <person name="Jiang Y."/>
            <person name="Adhikari A."/>
            <person name="Zheng C.-J."/>
            <person name="Schuster L."/>
            <person name="Cowan T.M."/>
            <person name="Smanski M.J."/>
            <person name="Chevrette M.G."/>
            <person name="De Carvalho L.P.S."/>
            <person name="Shen B."/>
        </authorList>
    </citation>
    <scope>NUCLEOTIDE SEQUENCE [LARGE SCALE GENOMIC DNA]</scope>
    <source>
        <strain evidence="3 4">NPDC056472</strain>
    </source>
</reference>
<keyword evidence="1" id="KW-0472">Membrane</keyword>
<feature type="transmembrane region" description="Helical" evidence="1">
    <location>
        <begin position="54"/>
        <end position="76"/>
    </location>
</feature>
<evidence type="ECO:0000313" key="4">
    <source>
        <dbReference type="Proteomes" id="UP001600424"/>
    </source>
</evidence>
<comment type="caution">
    <text evidence="3">The sequence shown here is derived from an EMBL/GenBank/DDBJ whole genome shotgun (WGS) entry which is preliminary data.</text>
</comment>
<evidence type="ECO:0000259" key="2">
    <source>
        <dbReference type="Pfam" id="PF14219"/>
    </source>
</evidence>
<feature type="domain" description="DUF4328" evidence="2">
    <location>
        <begin position="56"/>
        <end position="200"/>
    </location>
</feature>
<accession>A0ABW6IPT7</accession>